<dbReference type="InterPro" id="IPR050465">
    <property type="entry name" value="UPF0194_transport"/>
</dbReference>
<accession>A0A3M2LR71</accession>
<dbReference type="Proteomes" id="UP000282674">
    <property type="component" value="Unassembled WGS sequence"/>
</dbReference>
<dbReference type="OrthoDB" id="3268648at2"/>
<comment type="caution">
    <text evidence="6">The sequence shown here is derived from an EMBL/GenBank/DDBJ whole genome shotgun (WGS) entry which is preliminary data.</text>
</comment>
<evidence type="ECO:0000256" key="4">
    <source>
        <dbReference type="SAM" id="Phobius"/>
    </source>
</evidence>
<comment type="subcellular location">
    <subcellularLocation>
        <location evidence="1">Cell envelope</location>
    </subcellularLocation>
</comment>
<dbReference type="RefSeq" id="WP_122197439.1">
    <property type="nucleotide sequence ID" value="NZ_JBHSKC010000015.1"/>
</dbReference>
<keyword evidence="4" id="KW-0472">Membrane</keyword>
<proteinExistence type="predicted"/>
<keyword evidence="4" id="KW-1133">Transmembrane helix</keyword>
<evidence type="ECO:0000313" key="7">
    <source>
        <dbReference type="Proteomes" id="UP000282674"/>
    </source>
</evidence>
<evidence type="ECO:0000313" key="6">
    <source>
        <dbReference type="EMBL" id="RMI39939.1"/>
    </source>
</evidence>
<dbReference type="EMBL" id="RFFG01000060">
    <property type="protein sequence ID" value="RMI39939.1"/>
    <property type="molecule type" value="Genomic_DNA"/>
</dbReference>
<name>A0A3M2LR71_9ACTN</name>
<keyword evidence="2" id="KW-0175">Coiled coil</keyword>
<dbReference type="SUPFAM" id="SSF47090">
    <property type="entry name" value="PGBD-like"/>
    <property type="match status" value="1"/>
</dbReference>
<evidence type="ECO:0000256" key="1">
    <source>
        <dbReference type="ARBA" id="ARBA00004196"/>
    </source>
</evidence>
<dbReference type="PANTHER" id="PTHR32347">
    <property type="entry name" value="EFFLUX SYSTEM COMPONENT YKNX-RELATED"/>
    <property type="match status" value="1"/>
</dbReference>
<feature type="domain" description="Peptidoglycan binding-like" evidence="5">
    <location>
        <begin position="146"/>
        <end position="199"/>
    </location>
</feature>
<dbReference type="AlphaFoldDB" id="A0A3M2LR71"/>
<keyword evidence="7" id="KW-1185">Reference proteome</keyword>
<organism evidence="6 7">
    <name type="scientific">Actinomadura harenae</name>
    <dbReference type="NCBI Taxonomy" id="2483351"/>
    <lineage>
        <taxon>Bacteria</taxon>
        <taxon>Bacillati</taxon>
        <taxon>Actinomycetota</taxon>
        <taxon>Actinomycetes</taxon>
        <taxon>Streptosporangiales</taxon>
        <taxon>Thermomonosporaceae</taxon>
        <taxon>Actinomadura</taxon>
    </lineage>
</organism>
<evidence type="ECO:0000256" key="2">
    <source>
        <dbReference type="ARBA" id="ARBA00023054"/>
    </source>
</evidence>
<feature type="region of interest" description="Disordered" evidence="3">
    <location>
        <begin position="1"/>
        <end position="21"/>
    </location>
</feature>
<dbReference type="InterPro" id="IPR036366">
    <property type="entry name" value="PGBDSf"/>
</dbReference>
<keyword evidence="4" id="KW-0812">Transmembrane</keyword>
<dbReference type="Pfam" id="PF01471">
    <property type="entry name" value="PG_binding_1"/>
    <property type="match status" value="1"/>
</dbReference>
<dbReference type="GO" id="GO:0030313">
    <property type="term" value="C:cell envelope"/>
    <property type="evidence" value="ECO:0007669"/>
    <property type="project" value="UniProtKB-SubCell"/>
</dbReference>
<dbReference type="Gene3D" id="1.10.101.10">
    <property type="entry name" value="PGBD-like superfamily/PGBD"/>
    <property type="match status" value="1"/>
</dbReference>
<reference evidence="6 7" key="1">
    <citation type="submission" date="2018-10" db="EMBL/GenBank/DDBJ databases">
        <title>Isolation from soil.</title>
        <authorList>
            <person name="Hu J."/>
        </authorList>
    </citation>
    <scope>NUCLEOTIDE SEQUENCE [LARGE SCALE GENOMIC DNA]</scope>
    <source>
        <strain evidence="6 7">NEAU-Ht49</strain>
    </source>
</reference>
<dbReference type="InterPro" id="IPR036365">
    <property type="entry name" value="PGBD-like_sf"/>
</dbReference>
<evidence type="ECO:0000259" key="5">
    <source>
        <dbReference type="Pfam" id="PF01471"/>
    </source>
</evidence>
<evidence type="ECO:0000256" key="3">
    <source>
        <dbReference type="SAM" id="MobiDB-lite"/>
    </source>
</evidence>
<gene>
    <name evidence="6" type="ORF">EBO15_27965</name>
</gene>
<protein>
    <submittedName>
        <fullName evidence="6">Peptidoglycan-binding protein</fullName>
    </submittedName>
</protein>
<feature type="transmembrane region" description="Helical" evidence="4">
    <location>
        <begin position="30"/>
        <end position="49"/>
    </location>
</feature>
<sequence>MNAAPTALESEPETRSLRTAVASRRRRRRIVMTVTVVMIVVSGTGYYTATAGHGGGKTKTPSSVTTGMATVTRGTLTARTSVSGTLTYAGSYQAVNQAPGVITGLPKLGQVVRQGQVLYRVNGKPVVFFKGRKTPMYRDLKRDMTGLDVQELNAALVASGYDVDGSISSDSDTYTAATVAAVKRLQYDLDVKQTGKLGKGDVVFVGAAKIRITGLQVKLGGQAQPGAAIITGSSTQRQVNVDVDASLQDKLKEGQKVTITLPNGSSAKGSVASVGTVVKKAPSGRSTVSVAITPGDSKATGDLDQAPVGVSITTESVDGALMVPVNALLALLGGGYGIEVVGADGSHHLMPVTLGLFDGTAGTVQITGKGVVPGQKVVVPTS</sequence>
<dbReference type="InterPro" id="IPR002477">
    <property type="entry name" value="Peptidoglycan-bd-like"/>
</dbReference>
<dbReference type="Gene3D" id="2.40.420.20">
    <property type="match status" value="1"/>
</dbReference>